<protein>
    <recommendedName>
        <fullName evidence="3 10">4-diphosphocytidyl-2-C-methyl-D-erythritol kinase</fullName>
        <shortName evidence="10">CMK</shortName>
        <ecNumber evidence="2 10">2.7.1.148</ecNumber>
    </recommendedName>
    <alternativeName>
        <fullName evidence="9 10">4-(cytidine-5'-diphospho)-2-C-methyl-D-erythritol kinase</fullName>
    </alternativeName>
</protein>
<reference evidence="13" key="2">
    <citation type="submission" date="2020-09" db="EMBL/GenBank/DDBJ databases">
        <authorList>
            <person name="Sun Q."/>
            <person name="Kim S."/>
        </authorList>
    </citation>
    <scope>NUCLEOTIDE SEQUENCE</scope>
    <source>
        <strain evidence="13">KCTC 23732</strain>
    </source>
</reference>
<dbReference type="HAMAP" id="MF_00061">
    <property type="entry name" value="IspE"/>
    <property type="match status" value="1"/>
</dbReference>
<dbReference type="InterPro" id="IPR020568">
    <property type="entry name" value="Ribosomal_Su5_D2-typ_SF"/>
</dbReference>
<feature type="binding site" evidence="10">
    <location>
        <begin position="95"/>
        <end position="105"/>
    </location>
    <ligand>
        <name>ATP</name>
        <dbReference type="ChEBI" id="CHEBI:30616"/>
    </ligand>
</feature>
<feature type="domain" description="GHMP kinase C-terminal" evidence="12">
    <location>
        <begin position="219"/>
        <end position="278"/>
    </location>
</feature>
<keyword evidence="5 10" id="KW-0547">Nucleotide-binding</keyword>
<evidence type="ECO:0000256" key="2">
    <source>
        <dbReference type="ARBA" id="ARBA00012052"/>
    </source>
</evidence>
<proteinExistence type="inferred from homology"/>
<keyword evidence="6 10" id="KW-0418">Kinase</keyword>
<dbReference type="PANTHER" id="PTHR43527:SF2">
    <property type="entry name" value="4-DIPHOSPHOCYTIDYL-2-C-METHYL-D-ERYTHRITOL KINASE, CHLOROPLASTIC"/>
    <property type="match status" value="1"/>
</dbReference>
<keyword evidence="14" id="KW-1185">Reference proteome</keyword>
<keyword evidence="7 10" id="KW-0067">ATP-binding</keyword>
<gene>
    <name evidence="10 13" type="primary">ispE</name>
    <name evidence="13" type="ORF">GCM10011450_18720</name>
</gene>
<dbReference type="GO" id="GO:0050515">
    <property type="term" value="F:4-(cytidine 5'-diphospho)-2-C-methyl-D-erythritol kinase activity"/>
    <property type="evidence" value="ECO:0007669"/>
    <property type="project" value="UniProtKB-UniRule"/>
</dbReference>
<dbReference type="SUPFAM" id="SSF54211">
    <property type="entry name" value="Ribosomal protein S5 domain 2-like"/>
    <property type="match status" value="1"/>
</dbReference>
<evidence type="ECO:0000256" key="8">
    <source>
        <dbReference type="ARBA" id="ARBA00023229"/>
    </source>
</evidence>
<comment type="catalytic activity">
    <reaction evidence="10">
        <text>4-CDP-2-C-methyl-D-erythritol + ATP = 4-CDP-2-C-methyl-D-erythritol 2-phosphate + ADP + H(+)</text>
        <dbReference type="Rhea" id="RHEA:18437"/>
        <dbReference type="ChEBI" id="CHEBI:15378"/>
        <dbReference type="ChEBI" id="CHEBI:30616"/>
        <dbReference type="ChEBI" id="CHEBI:57823"/>
        <dbReference type="ChEBI" id="CHEBI:57919"/>
        <dbReference type="ChEBI" id="CHEBI:456216"/>
        <dbReference type="EC" id="2.7.1.148"/>
    </reaction>
</comment>
<evidence type="ECO:0000259" key="12">
    <source>
        <dbReference type="Pfam" id="PF08544"/>
    </source>
</evidence>
<keyword evidence="4 10" id="KW-0808">Transferase</keyword>
<dbReference type="Proteomes" id="UP000608345">
    <property type="component" value="Unassembled WGS sequence"/>
</dbReference>
<dbReference type="PANTHER" id="PTHR43527">
    <property type="entry name" value="4-DIPHOSPHOCYTIDYL-2-C-METHYL-D-ERYTHRITOL KINASE, CHLOROPLASTIC"/>
    <property type="match status" value="1"/>
</dbReference>
<comment type="similarity">
    <text evidence="1 10">Belongs to the GHMP kinase family. IspE subfamily.</text>
</comment>
<dbReference type="InterPro" id="IPR004424">
    <property type="entry name" value="IspE"/>
</dbReference>
<dbReference type="InterPro" id="IPR036554">
    <property type="entry name" value="GHMP_kinase_C_sf"/>
</dbReference>
<reference evidence="13" key="1">
    <citation type="journal article" date="2014" name="Int. J. Syst. Evol. Microbiol.">
        <title>Complete genome sequence of Corynebacterium casei LMG S-19264T (=DSM 44701T), isolated from a smear-ripened cheese.</title>
        <authorList>
            <consortium name="US DOE Joint Genome Institute (JGI-PGF)"/>
            <person name="Walter F."/>
            <person name="Albersmeier A."/>
            <person name="Kalinowski J."/>
            <person name="Ruckert C."/>
        </authorList>
    </citation>
    <scope>NUCLEOTIDE SEQUENCE</scope>
    <source>
        <strain evidence="13">KCTC 23732</strain>
    </source>
</reference>
<accession>A0A918JNT9</accession>
<dbReference type="Gene3D" id="3.30.230.10">
    <property type="match status" value="1"/>
</dbReference>
<comment type="pathway">
    <text evidence="10">Isoprenoid biosynthesis; isopentenyl diphosphate biosynthesis via DXP pathway; isopentenyl diphosphate from 1-deoxy-D-xylulose 5-phosphate: step 3/6.</text>
</comment>
<evidence type="ECO:0000256" key="4">
    <source>
        <dbReference type="ARBA" id="ARBA00022679"/>
    </source>
</evidence>
<dbReference type="InterPro" id="IPR014721">
    <property type="entry name" value="Ribsml_uS5_D2-typ_fold_subgr"/>
</dbReference>
<dbReference type="GO" id="GO:0005524">
    <property type="term" value="F:ATP binding"/>
    <property type="evidence" value="ECO:0007669"/>
    <property type="project" value="UniProtKB-UniRule"/>
</dbReference>
<evidence type="ECO:0000256" key="5">
    <source>
        <dbReference type="ARBA" id="ARBA00022741"/>
    </source>
</evidence>
<evidence type="ECO:0000313" key="14">
    <source>
        <dbReference type="Proteomes" id="UP000608345"/>
    </source>
</evidence>
<feature type="active site" evidence="10">
    <location>
        <position position="137"/>
    </location>
</feature>
<evidence type="ECO:0000313" key="13">
    <source>
        <dbReference type="EMBL" id="GGW88704.1"/>
    </source>
</evidence>
<evidence type="ECO:0000256" key="9">
    <source>
        <dbReference type="ARBA" id="ARBA00032554"/>
    </source>
</evidence>
<evidence type="ECO:0000256" key="1">
    <source>
        <dbReference type="ARBA" id="ARBA00009684"/>
    </source>
</evidence>
<dbReference type="Gene3D" id="3.30.70.890">
    <property type="entry name" value="GHMP kinase, C-terminal domain"/>
    <property type="match status" value="1"/>
</dbReference>
<evidence type="ECO:0000256" key="7">
    <source>
        <dbReference type="ARBA" id="ARBA00022840"/>
    </source>
</evidence>
<dbReference type="InterPro" id="IPR013750">
    <property type="entry name" value="GHMP_kinase_C_dom"/>
</dbReference>
<dbReference type="GO" id="GO:0019288">
    <property type="term" value="P:isopentenyl diphosphate biosynthetic process, methylerythritol 4-phosphate pathway"/>
    <property type="evidence" value="ECO:0007669"/>
    <property type="project" value="UniProtKB-UniRule"/>
</dbReference>
<dbReference type="SUPFAM" id="SSF55060">
    <property type="entry name" value="GHMP Kinase, C-terminal domain"/>
    <property type="match status" value="1"/>
</dbReference>
<dbReference type="InterPro" id="IPR006204">
    <property type="entry name" value="GHMP_kinase_N_dom"/>
</dbReference>
<dbReference type="AlphaFoldDB" id="A0A918JNT9"/>
<dbReference type="EMBL" id="BMYS01000012">
    <property type="protein sequence ID" value="GGW88704.1"/>
    <property type="molecule type" value="Genomic_DNA"/>
</dbReference>
<feature type="domain" description="GHMP kinase N-terminal" evidence="11">
    <location>
        <begin position="68"/>
        <end position="145"/>
    </location>
</feature>
<evidence type="ECO:0000256" key="10">
    <source>
        <dbReference type="HAMAP-Rule" id="MF_00061"/>
    </source>
</evidence>
<feature type="active site" evidence="10">
    <location>
        <position position="12"/>
    </location>
</feature>
<comment type="function">
    <text evidence="10">Catalyzes the phosphorylation of the position 2 hydroxy group of 4-diphosphocytidyl-2C-methyl-D-erythritol.</text>
</comment>
<evidence type="ECO:0000259" key="11">
    <source>
        <dbReference type="Pfam" id="PF00288"/>
    </source>
</evidence>
<name>A0A918JNT9_9BURK</name>
<dbReference type="PIRSF" id="PIRSF010376">
    <property type="entry name" value="IspE"/>
    <property type="match status" value="1"/>
</dbReference>
<dbReference type="RefSeq" id="WP_189385223.1">
    <property type="nucleotide sequence ID" value="NZ_BAABFY010000047.1"/>
</dbReference>
<dbReference type="Pfam" id="PF00288">
    <property type="entry name" value="GHMP_kinases_N"/>
    <property type="match status" value="1"/>
</dbReference>
<organism evidence="13 14">
    <name type="scientific">Advenella faeciporci</name>
    <dbReference type="NCBI Taxonomy" id="797535"/>
    <lineage>
        <taxon>Bacteria</taxon>
        <taxon>Pseudomonadati</taxon>
        <taxon>Pseudomonadota</taxon>
        <taxon>Betaproteobacteria</taxon>
        <taxon>Burkholderiales</taxon>
        <taxon>Alcaligenaceae</taxon>
    </lineage>
</organism>
<keyword evidence="8 10" id="KW-0414">Isoprene biosynthesis</keyword>
<dbReference type="Pfam" id="PF08544">
    <property type="entry name" value="GHMP_kinases_C"/>
    <property type="match status" value="1"/>
</dbReference>
<evidence type="ECO:0000256" key="3">
    <source>
        <dbReference type="ARBA" id="ARBA00017473"/>
    </source>
</evidence>
<dbReference type="NCBIfam" id="TIGR00154">
    <property type="entry name" value="ispE"/>
    <property type="match status" value="1"/>
</dbReference>
<sequence length="309" mass="33658">MKYLYDVPAPAKLNLFLHVTGRREDGYHLLQTVFVFIDLADQLQFELRNDGVICRKTSLPGIDHDSDLIVRAARALQKATGTAKGATIHVQKNIPAGGGLGGGSSDAASTLVALNRLWQTGLNRGELQQLALPLGADVPVFVFGQNTFAEGIGEAFTACRVPGQAYLVFQPRLGIPTPAIFTDPALCRNTPLVTVQDVQQSLSLPIPEASLISQPAFFGHNDLEAVACRQHPGLQQLVDWLGVRQVKARMTGSGACFFAPFKSYEDALRTKHELEAALPAFNQRALVPVERIIAARGLDRHPLHDWVRN</sequence>
<comment type="caution">
    <text evidence="13">The sequence shown here is derived from an EMBL/GenBank/DDBJ whole genome shotgun (WGS) entry which is preliminary data.</text>
</comment>
<dbReference type="EC" id="2.7.1.148" evidence="2 10"/>
<evidence type="ECO:0000256" key="6">
    <source>
        <dbReference type="ARBA" id="ARBA00022777"/>
    </source>
</evidence>
<dbReference type="GO" id="GO:0016114">
    <property type="term" value="P:terpenoid biosynthetic process"/>
    <property type="evidence" value="ECO:0007669"/>
    <property type="project" value="UniProtKB-UniRule"/>
</dbReference>